<dbReference type="GO" id="GO:0005737">
    <property type="term" value="C:cytoplasm"/>
    <property type="evidence" value="ECO:0007669"/>
    <property type="project" value="TreeGrafter"/>
</dbReference>
<dbReference type="Pfam" id="PF03399">
    <property type="entry name" value="SAC3_GANP"/>
    <property type="match status" value="1"/>
</dbReference>
<gene>
    <name evidence="4" type="ORF">PYX00_010291</name>
</gene>
<feature type="coiled-coil region" evidence="1">
    <location>
        <begin position="1605"/>
        <end position="1663"/>
    </location>
</feature>
<feature type="compositionally biased region" description="Low complexity" evidence="2">
    <location>
        <begin position="717"/>
        <end position="726"/>
    </location>
</feature>
<dbReference type="EMBL" id="JARGDH010000005">
    <property type="protein sequence ID" value="KAL0268293.1"/>
    <property type="molecule type" value="Genomic_DNA"/>
</dbReference>
<feature type="region of interest" description="Disordered" evidence="2">
    <location>
        <begin position="951"/>
        <end position="977"/>
    </location>
</feature>
<dbReference type="PANTHER" id="PTHR12436">
    <property type="entry name" value="80 KDA MCM3-ASSOCIATED PROTEIN"/>
    <property type="match status" value="1"/>
</dbReference>
<name>A0AAW2HFJ8_9NEOP</name>
<feature type="compositionally biased region" description="Acidic residues" evidence="2">
    <location>
        <begin position="1"/>
        <end position="14"/>
    </location>
</feature>
<feature type="region of interest" description="Disordered" evidence="2">
    <location>
        <begin position="717"/>
        <end position="747"/>
    </location>
</feature>
<evidence type="ECO:0000256" key="1">
    <source>
        <dbReference type="SAM" id="Coils"/>
    </source>
</evidence>
<dbReference type="InterPro" id="IPR045107">
    <property type="entry name" value="SAC3/GANP/THP3"/>
</dbReference>
<feature type="region of interest" description="Disordered" evidence="2">
    <location>
        <begin position="196"/>
        <end position="227"/>
    </location>
</feature>
<evidence type="ECO:0000256" key="2">
    <source>
        <dbReference type="SAM" id="MobiDB-lite"/>
    </source>
</evidence>
<feature type="compositionally biased region" description="Basic and acidic residues" evidence="2">
    <location>
        <begin position="902"/>
        <end position="929"/>
    </location>
</feature>
<evidence type="ECO:0000259" key="3">
    <source>
        <dbReference type="Pfam" id="PF03399"/>
    </source>
</evidence>
<dbReference type="PANTHER" id="PTHR12436:SF3">
    <property type="entry name" value="GERMINAL-CENTER ASSOCIATED NUCLEAR PROTEIN"/>
    <property type="match status" value="1"/>
</dbReference>
<sequence length="1666" mass="193622">MDSDDVIVVYDDETSENKSSNDANMGGATALTESDETVGDVNTAGMYDLDVILDDYLNEGEAYSEDDDYGSEEAVDAPQKNIFERLSKPDAKSFNQNVQQTENVDTGIVNSHLQEIVDIKNQIRELEDILHEKAPNIGEKLKSQDRVEDEGELQSEGYDKFSTNFQKKGIQLRRGVSLKAENKKILGRRNETSLFKRKASKIQSERSEERTASLEKTESKRRLNRNEVSENDAGITFYTPFSKVAQTKKLAEVARTRFEKKTTAEDVTNEDQASIETKLQEIENLPPSVTTSLRKILQMTAHTPEEKYKVLDVRDKLYKIMRDRDASGKTGALVGTCPDMCPEKERLQREFQYQVSMFEMVNYPKNTSLNHNYAVKQYCRSSADQEEPLPHELRPVSVLNMTMSYLLNNVADHCELSDDNLGEWYMFMWDRTRALRKELTQQGVCNVDTVRLVEQCARFHIHCAERLVDQDSSIYDDKINTENLTKCLQTLKYMYKDLAKEDIYCPNEPEFVCYSLLLNLNNTSVFTELSDMAERVMSSQPVRFALDVMAAWETRNYVRFFNLVNRTTYLNCCILRRYFNEMRLYATKTMIRSYCTKNYSPQIPIYRFVDNLSFEGVNECYIFLANCSFSFNQNNDDIMVNFNRLSFRNPETPFLTGRAYVVIEEKKKRPFSEIMAGGELPPKTYEDHIPQNSFSPNGELKLDSLLCKDLMEFVNAPPSSASASSQPPKPKLFESKAESSKPKESESVPLFSNIFCKPQVPQEPKEDESTEKSSVKFAEEKSVFSKMGEKPTNIFGSSIPSFGQNFGGSTNIFGANFKTDTKPSNLFGPKDDNIFSDKGVTNKKPIFGMGSDNILSSSGSLFGNSDAKFSTGSSSLFKNQELGAFKFKVPTPPPPLPQPKTETQKSKEEEREMERLEADREKDAKKEKLEEEEEERLRNILIEAMKKSKEEAQKREWEKKKAEEEEEERKAREEKKRLEELERQEKLRKAELLKIEEMKRLEEENKRKSVAIYKQKVSNQMSSLKKKYVQWKVREFFNKWRLKTWESIENRKMKEYFKEVHVMYPPVCTEEHLNGNPYGLIIPNTLILEKYQNRRTEMFAPKKEETKMTATFSPINTEEIVVKLLEARAKRLFSKVDPFLWKVVFSVPDELECSSWKDIETSVEMNFVDSGWTSGKKKTPLYYREGCHGTFRYKLSIRCLRGDRMYEGGRRNPRAFYGCNAVVFVVAEDSDATLREYRLERVLKSIYRKSQVTLVIFALGDIIRIFPFLQNQGWISEIRKEYLKSLLMEELWAKAQRHVTEIEIVTSTGRTKEELISPLSKCLSIAARKTSPVTPLRVLKLSDFCSTKWFECVWRRIETSLSNYKIVLKDPNFLIECYNSCLDELLKVFLDEETMEFTTVGDEFLEWVPRPVFTPTYASRLSDSFQSLKLPPWPKEIPKSSHQLTYRIHQYCKKVAEDKKKMKELKWLLYHIIRRSLLWKGLDIYCDEDIESILLNFPWTQLFQELSRFLVQELISKIKSGGEDPSVAYMTDKIEEFSYESSFISKFLKKTKSVQKRRMFEEMDSSPRLEHDSVIFAYSAALEREANKRKREELVEENIQDVFELAECKRQLLDDEDQCEQESREKTLKMDVLGLKDNFQTLNDKLDMLKRRMEENARLLEELNGG</sequence>
<dbReference type="InterPro" id="IPR005062">
    <property type="entry name" value="SAC3/GANP/THP3_conserved"/>
</dbReference>
<keyword evidence="1" id="KW-0175">Coiled coil</keyword>
<dbReference type="GO" id="GO:0006406">
    <property type="term" value="P:mRNA export from nucleus"/>
    <property type="evidence" value="ECO:0007669"/>
    <property type="project" value="TreeGrafter"/>
</dbReference>
<dbReference type="Gene3D" id="1.25.40.990">
    <property type="match status" value="1"/>
</dbReference>
<feature type="domain" description="SAC3/GANP/THP3 conserved" evidence="3">
    <location>
        <begin position="340"/>
        <end position="632"/>
    </location>
</feature>
<feature type="compositionally biased region" description="Basic and acidic residues" evidence="2">
    <location>
        <begin position="731"/>
        <end position="746"/>
    </location>
</feature>
<feature type="compositionally biased region" description="Basic and acidic residues" evidence="2">
    <location>
        <begin position="203"/>
        <end position="227"/>
    </location>
</feature>
<reference evidence="4" key="1">
    <citation type="journal article" date="2024" name="Gigascience">
        <title>Chromosome-level genome of the poultry shaft louse Menopon gallinae provides insight into the host-switching and adaptive evolution of parasitic lice.</title>
        <authorList>
            <person name="Xu Y."/>
            <person name="Ma L."/>
            <person name="Liu S."/>
            <person name="Liang Y."/>
            <person name="Liu Q."/>
            <person name="He Z."/>
            <person name="Tian L."/>
            <person name="Duan Y."/>
            <person name="Cai W."/>
            <person name="Li H."/>
            <person name="Song F."/>
        </authorList>
    </citation>
    <scope>NUCLEOTIDE SEQUENCE</scope>
    <source>
        <strain evidence="4">Cailab_2023a</strain>
    </source>
</reference>
<evidence type="ECO:0000313" key="4">
    <source>
        <dbReference type="EMBL" id="KAL0268293.1"/>
    </source>
</evidence>
<feature type="region of interest" description="Disordered" evidence="2">
    <location>
        <begin position="1"/>
        <end position="28"/>
    </location>
</feature>
<organism evidence="4">
    <name type="scientific">Menopon gallinae</name>
    <name type="common">poultry shaft louse</name>
    <dbReference type="NCBI Taxonomy" id="328185"/>
    <lineage>
        <taxon>Eukaryota</taxon>
        <taxon>Metazoa</taxon>
        <taxon>Ecdysozoa</taxon>
        <taxon>Arthropoda</taxon>
        <taxon>Hexapoda</taxon>
        <taxon>Insecta</taxon>
        <taxon>Pterygota</taxon>
        <taxon>Neoptera</taxon>
        <taxon>Paraneoptera</taxon>
        <taxon>Psocodea</taxon>
        <taxon>Troctomorpha</taxon>
        <taxon>Phthiraptera</taxon>
        <taxon>Amblycera</taxon>
        <taxon>Menoponidae</taxon>
        <taxon>Menopon</taxon>
    </lineage>
</organism>
<protein>
    <recommendedName>
        <fullName evidence="3">SAC3/GANP/THP3 conserved domain-containing protein</fullName>
    </recommendedName>
</protein>
<comment type="caution">
    <text evidence="4">The sequence shown here is derived from an EMBL/GenBank/DDBJ whole genome shotgun (WGS) entry which is preliminary data.</text>
</comment>
<accession>A0AAW2HFJ8</accession>
<proteinExistence type="predicted"/>
<feature type="region of interest" description="Disordered" evidence="2">
    <location>
        <begin position="885"/>
        <end position="935"/>
    </location>
</feature>
<dbReference type="GO" id="GO:0070390">
    <property type="term" value="C:transcription export complex 2"/>
    <property type="evidence" value="ECO:0007669"/>
    <property type="project" value="TreeGrafter"/>
</dbReference>